<dbReference type="Gene3D" id="2.40.50.360">
    <property type="entry name" value="RuvB-like helicase, domain II"/>
    <property type="match status" value="1"/>
</dbReference>
<dbReference type="InterPro" id="IPR003593">
    <property type="entry name" value="AAA+_ATPase"/>
</dbReference>
<dbReference type="InterPro" id="IPR027417">
    <property type="entry name" value="P-loop_NTPase"/>
</dbReference>
<dbReference type="InterPro" id="IPR012340">
    <property type="entry name" value="NA-bd_OB-fold"/>
</dbReference>
<evidence type="ECO:0000256" key="4">
    <source>
        <dbReference type="ARBA" id="ARBA00022801"/>
    </source>
</evidence>
<evidence type="ECO:0000256" key="6">
    <source>
        <dbReference type="ARBA" id="ARBA00022840"/>
    </source>
</evidence>
<dbReference type="GO" id="GO:0016787">
    <property type="term" value="F:hydrolase activity"/>
    <property type="evidence" value="ECO:0007669"/>
    <property type="project" value="UniProtKB-KW"/>
</dbReference>
<dbReference type="STRING" id="565033.GACE_0936"/>
<dbReference type="Gene3D" id="1.10.8.60">
    <property type="match status" value="1"/>
</dbReference>
<reference evidence="8 9" key="1">
    <citation type="journal article" date="2015" name="Appl. Environ. Microbiol.">
        <title>The Geoglobus acetivorans genome: Fe(III) reduction, acetate utilization, autotrophic growth, and degradation of aromatic compounds in a hyperthermophilic archaeon.</title>
        <authorList>
            <person name="Mardanov A.V."/>
            <person name="Slododkina G.B."/>
            <person name="Slobodkin A.I."/>
            <person name="Beletsky A.V."/>
            <person name="Gavrilov S.N."/>
            <person name="Kublanov I.V."/>
            <person name="Bonch-Osmolovskaya E.A."/>
            <person name="Skryabin K.G."/>
            <person name="Ravin N.V."/>
        </authorList>
    </citation>
    <scope>NUCLEOTIDE SEQUENCE [LARGE SCALE GENOMIC DNA]</scope>
    <source>
        <strain evidence="8 9">SBH6</strain>
    </source>
</reference>
<dbReference type="PANTHER" id="PTHR11093">
    <property type="entry name" value="RUVB-RELATED REPTIN AND PONTIN"/>
    <property type="match status" value="1"/>
</dbReference>
<sequence>MEEIREIAKKFERYSAHSHITGLGLDENLVARDIGGGLVGQKKAREAAGIIVRLIREGKMAGRGILIAGPPGTGKTAIAVAISKELGKDIPFVQISASEFYSSEMKKTEALLQTMRKAIGVRIRETRRVLEGEVVEINYNMVPNPYNPTQKVPESATITLATKKEKKTFSVGSRLAMQFMYSGISEGDVIIIDRETGRISRVGRSKESKKYDIDEYDFVERPDGYIEKDKEYTFVVTLHDLDEARARRGSIFSLFSSESREIDNEIREAVDQQVKEWIEQGTAELIPGVLFIDETHLMDIELFAFMNRAMESEMAPIIILASNRGFARIRGTDEVSPHGIPLDLLDRLLIITTEPYSRDEIRLIVETRAAEMGLLVDDEALERLTEIGEKYSLRYAIQLLAPSNEIAKVRNSGKIEVQDVDRAEKLFADVSKSSAYLKEWEEKLLH</sequence>
<dbReference type="SMART" id="SM00382">
    <property type="entry name" value="AAA"/>
    <property type="match status" value="1"/>
</dbReference>
<dbReference type="HOGENOM" id="CLU_028311_1_1_2"/>
<keyword evidence="4" id="KW-0378">Hydrolase</keyword>
<protein>
    <recommendedName>
        <fullName evidence="2">DNA helicase</fullName>
        <ecNumber evidence="2">3.6.4.12</ecNumber>
    </recommendedName>
</protein>
<dbReference type="FunFam" id="3.40.50.300:FF:002221">
    <property type="entry name" value="RuvB-like 2"/>
    <property type="match status" value="1"/>
</dbReference>
<organism evidence="8 9">
    <name type="scientific">Geoglobus acetivorans</name>
    <dbReference type="NCBI Taxonomy" id="565033"/>
    <lineage>
        <taxon>Archaea</taxon>
        <taxon>Methanobacteriati</taxon>
        <taxon>Methanobacteriota</taxon>
        <taxon>Archaeoglobi</taxon>
        <taxon>Archaeoglobales</taxon>
        <taxon>Archaeoglobaceae</taxon>
        <taxon>Geoglobus</taxon>
    </lineage>
</organism>
<dbReference type="SUPFAM" id="SSF52540">
    <property type="entry name" value="P-loop containing nucleoside triphosphate hydrolases"/>
    <property type="match status" value="1"/>
</dbReference>
<gene>
    <name evidence="8" type="ORF">GACE_0936</name>
</gene>
<dbReference type="Pfam" id="PF17856">
    <property type="entry name" value="TIP49_C"/>
    <property type="match status" value="1"/>
</dbReference>
<dbReference type="EC" id="3.6.4.12" evidence="2"/>
<dbReference type="Gene3D" id="3.40.50.300">
    <property type="entry name" value="P-loop containing nucleotide triphosphate hydrolases"/>
    <property type="match status" value="1"/>
</dbReference>
<dbReference type="eggNOG" id="arCOG04081">
    <property type="taxonomic scope" value="Archaea"/>
</dbReference>
<keyword evidence="3" id="KW-0547">Nucleotide-binding</keyword>
<dbReference type="GeneID" id="24797526"/>
<evidence type="ECO:0000313" key="9">
    <source>
        <dbReference type="Proteomes" id="UP000030624"/>
    </source>
</evidence>
<dbReference type="GO" id="GO:0005524">
    <property type="term" value="F:ATP binding"/>
    <property type="evidence" value="ECO:0007669"/>
    <property type="project" value="UniProtKB-KW"/>
</dbReference>
<dbReference type="InterPro" id="IPR042487">
    <property type="entry name" value="RuvBL1/2_DNA/RNA_bd_dom"/>
</dbReference>
<accession>A0A0A7GDR4</accession>
<comment type="similarity">
    <text evidence="1">Belongs to the RuvB family.</text>
</comment>
<dbReference type="Proteomes" id="UP000030624">
    <property type="component" value="Chromosome"/>
</dbReference>
<dbReference type="InterPro" id="IPR010339">
    <property type="entry name" value="TIP49_P-loop"/>
</dbReference>
<dbReference type="RefSeq" id="WP_048093663.1">
    <property type="nucleotide sequence ID" value="NZ_CP009552.1"/>
</dbReference>
<name>A0A0A7GDR4_GEOAI</name>
<dbReference type="GO" id="GO:0003678">
    <property type="term" value="F:DNA helicase activity"/>
    <property type="evidence" value="ECO:0007669"/>
    <property type="project" value="UniProtKB-EC"/>
</dbReference>
<evidence type="ECO:0000313" key="8">
    <source>
        <dbReference type="EMBL" id="AIY89983.1"/>
    </source>
</evidence>
<dbReference type="KEGG" id="gac:GACE_0936"/>
<dbReference type="InterPro" id="IPR027238">
    <property type="entry name" value="RuvB-like"/>
</dbReference>
<evidence type="ECO:0000256" key="3">
    <source>
        <dbReference type="ARBA" id="ARBA00022741"/>
    </source>
</evidence>
<evidence type="ECO:0000256" key="1">
    <source>
        <dbReference type="ARBA" id="ARBA00007519"/>
    </source>
</evidence>
<dbReference type="AlphaFoldDB" id="A0A0A7GDR4"/>
<keyword evidence="5" id="KW-0347">Helicase</keyword>
<evidence type="ECO:0000259" key="7">
    <source>
        <dbReference type="SMART" id="SM00382"/>
    </source>
</evidence>
<dbReference type="Pfam" id="PF06068">
    <property type="entry name" value="TIP49"/>
    <property type="match status" value="1"/>
</dbReference>
<feature type="domain" description="AAA+ ATPase" evidence="7">
    <location>
        <begin position="61"/>
        <end position="355"/>
    </location>
</feature>
<evidence type="ECO:0000256" key="5">
    <source>
        <dbReference type="ARBA" id="ARBA00022806"/>
    </source>
</evidence>
<evidence type="ECO:0000256" key="2">
    <source>
        <dbReference type="ARBA" id="ARBA00012551"/>
    </source>
</evidence>
<dbReference type="FunFam" id="2.40.50.360:FF:000001">
    <property type="entry name" value="RuvB-like helicase"/>
    <property type="match status" value="1"/>
</dbReference>
<dbReference type="EMBL" id="CP009552">
    <property type="protein sequence ID" value="AIY89983.1"/>
    <property type="molecule type" value="Genomic_DNA"/>
</dbReference>
<dbReference type="SUPFAM" id="SSF50249">
    <property type="entry name" value="Nucleic acid-binding proteins"/>
    <property type="match status" value="1"/>
</dbReference>
<keyword evidence="6" id="KW-0067">ATP-binding</keyword>
<proteinExistence type="inferred from homology"/>
<dbReference type="FunFam" id="1.10.8.60:FF:000010">
    <property type="entry name" value="RuvB-like helicase"/>
    <property type="match status" value="1"/>
</dbReference>
<dbReference type="InterPro" id="IPR041048">
    <property type="entry name" value="RuvB-like_C"/>
</dbReference>